<reference evidence="2 3" key="1">
    <citation type="submission" date="2016-10" db="EMBL/GenBank/DDBJ databases">
        <authorList>
            <person name="de Groot N.N."/>
        </authorList>
    </citation>
    <scope>NUCLEOTIDE SEQUENCE [LARGE SCALE GENOMIC DNA]</scope>
    <source>
        <strain evidence="2 3">LMG 23650</strain>
    </source>
</reference>
<keyword evidence="1" id="KW-0732">Signal</keyword>
<dbReference type="OrthoDB" id="9135578at2"/>
<dbReference type="RefSeq" id="WP_091010634.1">
    <property type="nucleotide sequence ID" value="NZ_CP041745.1"/>
</dbReference>
<protein>
    <recommendedName>
        <fullName evidence="4">Small metal-binding protein</fullName>
    </recommendedName>
</protein>
<evidence type="ECO:0000256" key="1">
    <source>
        <dbReference type="SAM" id="SignalP"/>
    </source>
</evidence>
<proteinExistence type="predicted"/>
<dbReference type="Proteomes" id="UP000199548">
    <property type="component" value="Unassembled WGS sequence"/>
</dbReference>
<feature type="signal peptide" evidence="1">
    <location>
        <begin position="1"/>
        <end position="22"/>
    </location>
</feature>
<organism evidence="2 3">
    <name type="scientific">Paraburkholderia megapolitana</name>
    <dbReference type="NCBI Taxonomy" id="420953"/>
    <lineage>
        <taxon>Bacteria</taxon>
        <taxon>Pseudomonadati</taxon>
        <taxon>Pseudomonadota</taxon>
        <taxon>Betaproteobacteria</taxon>
        <taxon>Burkholderiales</taxon>
        <taxon>Burkholderiaceae</taxon>
        <taxon>Paraburkholderia</taxon>
    </lineage>
</organism>
<evidence type="ECO:0000313" key="2">
    <source>
        <dbReference type="EMBL" id="SFI28590.1"/>
    </source>
</evidence>
<sequence length="91" mass="9616">MKRFVLSTAVLAATLCSFSTFAQTAPKSTGDRHPNLRVAQGLVAEASTRINDAQKANEWDLGGHAGKARALLVEASDELKKATEAANAHPN</sequence>
<evidence type="ECO:0008006" key="4">
    <source>
        <dbReference type="Google" id="ProtNLM"/>
    </source>
</evidence>
<feature type="chain" id="PRO_5011652881" description="Small metal-binding protein" evidence="1">
    <location>
        <begin position="23"/>
        <end position="91"/>
    </location>
</feature>
<gene>
    <name evidence="2" type="ORF">SAMN05192543_102760</name>
</gene>
<keyword evidence="3" id="KW-1185">Reference proteome</keyword>
<accession>A0A1I3GZ75</accession>
<dbReference type="EMBL" id="FOQU01000002">
    <property type="protein sequence ID" value="SFI28590.1"/>
    <property type="molecule type" value="Genomic_DNA"/>
</dbReference>
<name>A0A1I3GZ75_9BURK</name>
<dbReference type="AlphaFoldDB" id="A0A1I3GZ75"/>
<evidence type="ECO:0000313" key="3">
    <source>
        <dbReference type="Proteomes" id="UP000199548"/>
    </source>
</evidence>